<gene>
    <name evidence="2" type="ORF">PMKS-001701</name>
</gene>
<sequence length="658" mass="76233">MELIALQDITPDTKINLLCSRVETSRRQLAELTERLEVTQVERECLTSDTDSLRKQLDSLILEHGALLSTLEERQNGSARKNEDDLLMENKKLEHSLTLLRNDFQQRESEFIETIDSLKEDFQSLESKIKSGSGTGVNDNSTSTDLNDYELIVERLTAENSDLFSKVDQMNSKIAELEHLVTLNKDLNACYEQTEKELNEVIANMGKRISEAGEEITSYKNNLKEANERISCYENFLETNQQNAAKYQGLYKKILLAFNESSEAYTKFVLNKISEPEWKTPLELLNLLYRLRYSANIILQYCERESDDYTKWYTLCLKSEIISELLGYDKAHLFNKYLSNAKKVITFIMHCIELNNESEDAPLLLNMSLDLPIEISTSFLNEERQFYNSIEPPVLCRELMIYFLSAKDLCDSELYLQLKQSRAENKGVQPKNIEEFAADLQEGKFDNLNFTFVEIRQKAFWELQKEQPPTSPSTSSDQTELELKVKILQSKLLDEKKIHNEILQLERKSREHEKSESVLEEKLRQAKEKDRILNSQIDNLKMLLVKYGINNPENHSLNLADEFEILEKSKLLNTIGKQRTLITKLIEHTSGQPGTYKSLEKKLPQPQELRAPKLAPHIPSIFYRRIDTLFDICSLPISDSAHNHSFNHQKILEYLDTV</sequence>
<comment type="caution">
    <text evidence="2">The sequence shown here is derived from an EMBL/GenBank/DDBJ whole genome shotgun (WGS) entry which is preliminary data.</text>
</comment>
<dbReference type="EMBL" id="BDGI01000062">
    <property type="protein sequence ID" value="GAV28231.1"/>
    <property type="molecule type" value="Genomic_DNA"/>
</dbReference>
<dbReference type="AlphaFoldDB" id="A0A1Q2YFH4"/>
<feature type="coiled-coil region" evidence="1">
    <location>
        <begin position="502"/>
        <end position="529"/>
    </location>
</feature>
<keyword evidence="1" id="KW-0175">Coiled coil</keyword>
<name>A0A1Q2YFH4_9ASCO</name>
<evidence type="ECO:0000313" key="3">
    <source>
        <dbReference type="Proteomes" id="UP000186136"/>
    </source>
</evidence>
<keyword evidence="3" id="KW-1185">Reference proteome</keyword>
<dbReference type="Proteomes" id="UP000186136">
    <property type="component" value="Unassembled WGS sequence"/>
</dbReference>
<proteinExistence type="predicted"/>
<accession>A0A1Q2YFH4</accession>
<evidence type="ECO:0000256" key="1">
    <source>
        <dbReference type="SAM" id="Coils"/>
    </source>
</evidence>
<organism evidence="2 3">
    <name type="scientific">Pichia membranifaciens</name>
    <dbReference type="NCBI Taxonomy" id="4926"/>
    <lineage>
        <taxon>Eukaryota</taxon>
        <taxon>Fungi</taxon>
        <taxon>Dikarya</taxon>
        <taxon>Ascomycota</taxon>
        <taxon>Saccharomycotina</taxon>
        <taxon>Pichiomycetes</taxon>
        <taxon>Pichiales</taxon>
        <taxon>Pichiaceae</taxon>
        <taxon>Pichia</taxon>
    </lineage>
</organism>
<reference evidence="2 3" key="1">
    <citation type="submission" date="2016-08" db="EMBL/GenBank/DDBJ databases">
        <title>Whole genome shotgun sequence of Pichia membranifaciens KS47-1.</title>
        <authorList>
            <person name="Konishi M."/>
            <person name="Ishida M."/>
            <person name="Arakawa T."/>
            <person name="Kato Y."/>
            <person name="Horiuchi J."/>
        </authorList>
    </citation>
    <scope>NUCLEOTIDE SEQUENCE [LARGE SCALE GENOMIC DNA]</scope>
    <source>
        <strain evidence="2 3">KS47-1</strain>
    </source>
</reference>
<protein>
    <submittedName>
        <fullName evidence="2">Uncharacterized protein</fullName>
    </submittedName>
</protein>
<dbReference type="OrthoDB" id="2130750at2759"/>
<evidence type="ECO:0000313" key="2">
    <source>
        <dbReference type="EMBL" id="GAV28231.1"/>
    </source>
</evidence>
<feature type="coiled-coil region" evidence="1">
    <location>
        <begin position="15"/>
        <end position="49"/>
    </location>
</feature>
<feature type="coiled-coil region" evidence="1">
    <location>
        <begin position="153"/>
        <end position="236"/>
    </location>
</feature>